<reference evidence="14" key="1">
    <citation type="submission" date="2025-08" db="UniProtKB">
        <authorList>
            <consortium name="RefSeq"/>
        </authorList>
    </citation>
    <scope>IDENTIFICATION</scope>
    <source>
        <tissue evidence="14">Whole body</tissue>
    </source>
</reference>
<evidence type="ECO:0000256" key="3">
    <source>
        <dbReference type="ARBA" id="ARBA00022514"/>
    </source>
</evidence>
<comment type="catalytic activity">
    <reaction evidence="6">
        <text>3-phenylpyruvate = enol-phenylpyruvate</text>
        <dbReference type="Rhea" id="RHEA:17097"/>
        <dbReference type="ChEBI" id="CHEBI:16815"/>
        <dbReference type="ChEBI" id="CHEBI:18005"/>
        <dbReference type="EC" id="5.3.2.1"/>
    </reaction>
</comment>
<dbReference type="PANTHER" id="PTHR11954:SF6">
    <property type="entry name" value="MACROPHAGE MIGRATION INHIBITORY FACTOR"/>
    <property type="match status" value="1"/>
</dbReference>
<dbReference type="GO" id="GO:0005125">
    <property type="term" value="F:cytokine activity"/>
    <property type="evidence" value="ECO:0007669"/>
    <property type="project" value="UniProtKB-KW"/>
</dbReference>
<dbReference type="OrthoDB" id="6080988at2759"/>
<comment type="catalytic activity">
    <reaction evidence="7">
        <text>L-dopachrome = 5,6-dihydroxyindole-2-carboxylate</text>
        <dbReference type="Rhea" id="RHEA:13041"/>
        <dbReference type="ChEBI" id="CHEBI:16875"/>
        <dbReference type="ChEBI" id="CHEBI:57509"/>
        <dbReference type="EC" id="5.3.3.12"/>
    </reaction>
</comment>
<dbReference type="SUPFAM" id="SSF55331">
    <property type="entry name" value="Tautomerase/MIF"/>
    <property type="match status" value="1"/>
</dbReference>
<protein>
    <recommendedName>
        <fullName evidence="12">L-dopachrome isomerase</fullName>
        <ecNumber evidence="9">5.3.2.1</ecNumber>
        <ecNumber evidence="8">5.3.3.12</ecNumber>
    </recommendedName>
    <alternativeName>
        <fullName evidence="10">L-dopachrome tautomerase</fullName>
    </alternativeName>
    <alternativeName>
        <fullName evidence="11">Phenylpyruvate tautomerase</fullName>
    </alternativeName>
</protein>
<dbReference type="GO" id="GO:0004167">
    <property type="term" value="F:dopachrome isomerase activity"/>
    <property type="evidence" value="ECO:0007669"/>
    <property type="project" value="UniProtKB-EC"/>
</dbReference>
<evidence type="ECO:0000256" key="9">
    <source>
        <dbReference type="ARBA" id="ARBA00039086"/>
    </source>
</evidence>
<gene>
    <name evidence="14" type="primary">LOC113404043</name>
</gene>
<organism evidence="13 14">
    <name type="scientific">Vanessa tameamea</name>
    <name type="common">Kamehameha butterfly</name>
    <dbReference type="NCBI Taxonomy" id="334116"/>
    <lineage>
        <taxon>Eukaryota</taxon>
        <taxon>Metazoa</taxon>
        <taxon>Ecdysozoa</taxon>
        <taxon>Arthropoda</taxon>
        <taxon>Hexapoda</taxon>
        <taxon>Insecta</taxon>
        <taxon>Pterygota</taxon>
        <taxon>Neoptera</taxon>
        <taxon>Endopterygota</taxon>
        <taxon>Lepidoptera</taxon>
        <taxon>Glossata</taxon>
        <taxon>Ditrysia</taxon>
        <taxon>Papilionoidea</taxon>
        <taxon>Nymphalidae</taxon>
        <taxon>Nymphalinae</taxon>
        <taxon>Vanessa</taxon>
    </lineage>
</organism>
<dbReference type="OMA" id="PSRFFLT"/>
<keyword evidence="3" id="KW-0202">Cytokine</keyword>
<dbReference type="EC" id="5.3.3.12" evidence="8"/>
<evidence type="ECO:0000256" key="8">
    <source>
        <dbReference type="ARBA" id="ARBA00038932"/>
    </source>
</evidence>
<dbReference type="GeneID" id="113404043"/>
<evidence type="ECO:0000256" key="2">
    <source>
        <dbReference type="ARBA" id="ARBA00005851"/>
    </source>
</evidence>
<dbReference type="InterPro" id="IPR001398">
    <property type="entry name" value="Macrophage_inhib_fac"/>
</dbReference>
<keyword evidence="5" id="KW-0413">Isomerase</keyword>
<evidence type="ECO:0000256" key="12">
    <source>
        <dbReference type="ARBA" id="ARBA00042730"/>
    </source>
</evidence>
<evidence type="ECO:0000256" key="1">
    <source>
        <dbReference type="ARBA" id="ARBA00004613"/>
    </source>
</evidence>
<accession>A0A8B8IXP9</accession>
<evidence type="ECO:0000313" key="13">
    <source>
        <dbReference type="Proteomes" id="UP001652626"/>
    </source>
</evidence>
<dbReference type="GO" id="GO:0050178">
    <property type="term" value="F:phenylpyruvate tautomerase activity"/>
    <property type="evidence" value="ECO:0007669"/>
    <property type="project" value="UniProtKB-EC"/>
</dbReference>
<dbReference type="PANTHER" id="PTHR11954">
    <property type="entry name" value="D-DOPACHROME DECARBOXYLASE"/>
    <property type="match status" value="1"/>
</dbReference>
<comment type="subcellular location">
    <subcellularLocation>
        <location evidence="1">Secreted</location>
    </subcellularLocation>
</comment>
<evidence type="ECO:0000256" key="7">
    <source>
        <dbReference type="ARBA" id="ARBA00036823"/>
    </source>
</evidence>
<evidence type="ECO:0000256" key="10">
    <source>
        <dbReference type="ARBA" id="ARBA00041631"/>
    </source>
</evidence>
<proteinExistence type="inferred from homology"/>
<evidence type="ECO:0000256" key="6">
    <source>
        <dbReference type="ARBA" id="ARBA00036735"/>
    </source>
</evidence>
<evidence type="ECO:0000256" key="4">
    <source>
        <dbReference type="ARBA" id="ARBA00022525"/>
    </source>
</evidence>
<evidence type="ECO:0000313" key="14">
    <source>
        <dbReference type="RefSeq" id="XP_026500566.1"/>
    </source>
</evidence>
<dbReference type="Pfam" id="PF01187">
    <property type="entry name" value="MIF"/>
    <property type="match status" value="1"/>
</dbReference>
<keyword evidence="4" id="KW-0964">Secreted</keyword>
<evidence type="ECO:0000256" key="11">
    <source>
        <dbReference type="ARBA" id="ARBA00041912"/>
    </source>
</evidence>
<sequence>MPCLKIITNIPKSNIPKDFWTEIISVLAEGVRKSPDMFLCVIQDDCELIINGNSTLPGVIATLESIGNLGSEDNKRIVKLLTAFMEKELGVPPNRFFLTFYDLETYNVAKGGITIETLLKKE</sequence>
<dbReference type="Gene3D" id="3.30.429.10">
    <property type="entry name" value="Macrophage Migration Inhibitory Factor"/>
    <property type="match status" value="1"/>
</dbReference>
<keyword evidence="13" id="KW-1185">Reference proteome</keyword>
<dbReference type="AlphaFoldDB" id="A0A8B8IXP9"/>
<evidence type="ECO:0000256" key="5">
    <source>
        <dbReference type="ARBA" id="ARBA00023235"/>
    </source>
</evidence>
<dbReference type="RefSeq" id="XP_026500566.1">
    <property type="nucleotide sequence ID" value="XM_026644781.2"/>
</dbReference>
<dbReference type="Proteomes" id="UP001652626">
    <property type="component" value="Chromosome Z"/>
</dbReference>
<dbReference type="InterPro" id="IPR014347">
    <property type="entry name" value="Tautomerase/MIF_sf"/>
</dbReference>
<comment type="similarity">
    <text evidence="2">Belongs to the MIF family.</text>
</comment>
<name>A0A8B8IXP9_VANTA</name>
<dbReference type="GO" id="GO:0005615">
    <property type="term" value="C:extracellular space"/>
    <property type="evidence" value="ECO:0007669"/>
    <property type="project" value="UniProtKB-KW"/>
</dbReference>
<dbReference type="EC" id="5.3.2.1" evidence="9"/>